<dbReference type="GO" id="GO:0015628">
    <property type="term" value="P:protein secretion by the type II secretion system"/>
    <property type="evidence" value="ECO:0007669"/>
    <property type="project" value="TreeGrafter"/>
</dbReference>
<gene>
    <name evidence="3" type="ORF">FXF36_11465</name>
</gene>
<dbReference type="PANTHER" id="PTHR21180">
    <property type="entry name" value="ENDONUCLEASE/EXONUCLEASE/PHOSPHATASE FAMILY DOMAIN-CONTAINING PROTEIN 1"/>
    <property type="match status" value="1"/>
</dbReference>
<dbReference type="AlphaFoldDB" id="A0A5P6VSP9"/>
<dbReference type="OrthoDB" id="9790239at2"/>
<dbReference type="Proteomes" id="UP000327030">
    <property type="component" value="Chromosome 1"/>
</dbReference>
<dbReference type="KEGG" id="pxv:FXF36_11465"/>
<keyword evidence="1" id="KW-0732">Signal</keyword>
<evidence type="ECO:0000259" key="2">
    <source>
        <dbReference type="Pfam" id="PF10531"/>
    </source>
</evidence>
<dbReference type="GO" id="GO:0003677">
    <property type="term" value="F:DNA binding"/>
    <property type="evidence" value="ECO:0007669"/>
    <property type="project" value="UniProtKB-KW"/>
</dbReference>
<dbReference type="NCBIfam" id="TIGR00426">
    <property type="entry name" value="competence protein ComEA helix-hairpin-helix repeat region"/>
    <property type="match status" value="1"/>
</dbReference>
<organism evidence="3 4">
    <name type="scientific">Pseudobutyrivibrio xylanivorans</name>
    <dbReference type="NCBI Taxonomy" id="185007"/>
    <lineage>
        <taxon>Bacteria</taxon>
        <taxon>Bacillati</taxon>
        <taxon>Bacillota</taxon>
        <taxon>Clostridia</taxon>
        <taxon>Lachnospirales</taxon>
        <taxon>Lachnospiraceae</taxon>
        <taxon>Pseudobutyrivibrio</taxon>
    </lineage>
</organism>
<keyword evidence="3" id="KW-0238">DNA-binding</keyword>
<feature type="signal peptide" evidence="1">
    <location>
        <begin position="1"/>
        <end position="21"/>
    </location>
</feature>
<dbReference type="InterPro" id="IPR051675">
    <property type="entry name" value="Endo/Exo/Phosphatase_dom_1"/>
</dbReference>
<dbReference type="InterPro" id="IPR004509">
    <property type="entry name" value="Competence_ComEA_HhH"/>
</dbReference>
<feature type="domain" description="Soluble ligand binding" evidence="2">
    <location>
        <begin position="55"/>
        <end position="108"/>
    </location>
</feature>
<dbReference type="SUPFAM" id="SSF47781">
    <property type="entry name" value="RuvA domain 2-like"/>
    <property type="match status" value="1"/>
</dbReference>
<sequence>MKKFLVLVFCSLFLFSGCGNTSYFQSTELVDETNKSEESAESTDISEVINPVIFVQVAGAVVKPGVYELPNGSRVFAAIDAAGGLLDTADDSDVNQASVLEDGQKVYVYTYSEREAIESAEAEKDASDGLVSINRASASELTNLPGIGQAKADQIVAYREANGDFTSIEDIKKVSGIGDGIYNQINSLIKL</sequence>
<protein>
    <submittedName>
        <fullName evidence="3">ComEA family DNA-binding protein</fullName>
    </submittedName>
</protein>
<evidence type="ECO:0000313" key="4">
    <source>
        <dbReference type="Proteomes" id="UP000327030"/>
    </source>
</evidence>
<evidence type="ECO:0000313" key="3">
    <source>
        <dbReference type="EMBL" id="QFJ55440.1"/>
    </source>
</evidence>
<feature type="chain" id="PRO_5039078067" evidence="1">
    <location>
        <begin position="22"/>
        <end position="191"/>
    </location>
</feature>
<accession>A0A5P6VSP9</accession>
<evidence type="ECO:0000256" key="1">
    <source>
        <dbReference type="SAM" id="SignalP"/>
    </source>
</evidence>
<proteinExistence type="predicted"/>
<dbReference type="Pfam" id="PF10531">
    <property type="entry name" value="SLBB"/>
    <property type="match status" value="1"/>
</dbReference>
<dbReference type="Gene3D" id="1.10.150.310">
    <property type="entry name" value="Tex RuvX-like domain-like"/>
    <property type="match status" value="1"/>
</dbReference>
<dbReference type="Pfam" id="PF12836">
    <property type="entry name" value="HHH_3"/>
    <property type="match status" value="1"/>
</dbReference>
<dbReference type="InterPro" id="IPR019554">
    <property type="entry name" value="Soluble_ligand-bd"/>
</dbReference>
<dbReference type="RefSeq" id="WP_151624219.1">
    <property type="nucleotide sequence ID" value="NZ_CP043028.1"/>
</dbReference>
<reference evidence="4" key="1">
    <citation type="submission" date="2019-08" db="EMBL/GenBank/DDBJ databases">
        <title>Complete Genome Sequence of the Polysaccharide-Degrading Rumen Bacterium Pseudobutyrivibrio xylanivorans MA3014.</title>
        <authorList>
            <person name="Palevich N."/>
            <person name="Maclean P.H."/>
            <person name="Kelly W.J."/>
            <person name="Leahy S.C."/>
            <person name="Rakonjac J."/>
            <person name="Attwood G.T."/>
        </authorList>
    </citation>
    <scope>NUCLEOTIDE SEQUENCE [LARGE SCALE GENOMIC DNA]</scope>
    <source>
        <strain evidence="4">MA3014</strain>
    </source>
</reference>
<dbReference type="PANTHER" id="PTHR21180:SF32">
    <property type="entry name" value="ENDONUCLEASE_EXONUCLEASE_PHOSPHATASE FAMILY DOMAIN-CONTAINING PROTEIN 1"/>
    <property type="match status" value="1"/>
</dbReference>
<name>A0A5P6VSP9_PSEXY</name>
<dbReference type="PROSITE" id="PS51257">
    <property type="entry name" value="PROKAR_LIPOPROTEIN"/>
    <property type="match status" value="1"/>
</dbReference>
<dbReference type="EMBL" id="CP043028">
    <property type="protein sequence ID" value="QFJ55440.1"/>
    <property type="molecule type" value="Genomic_DNA"/>
</dbReference>
<dbReference type="Gene3D" id="3.10.560.10">
    <property type="entry name" value="Outer membrane lipoprotein wza domain like"/>
    <property type="match status" value="1"/>
</dbReference>
<dbReference type="GO" id="GO:0015627">
    <property type="term" value="C:type II protein secretion system complex"/>
    <property type="evidence" value="ECO:0007669"/>
    <property type="project" value="TreeGrafter"/>
</dbReference>
<dbReference type="InterPro" id="IPR010994">
    <property type="entry name" value="RuvA_2-like"/>
</dbReference>